<protein>
    <submittedName>
        <fullName evidence="2">Uncharacterized protein</fullName>
    </submittedName>
</protein>
<feature type="chain" id="PRO_5034401818" evidence="1">
    <location>
        <begin position="21"/>
        <end position="374"/>
    </location>
</feature>
<dbReference type="Pfam" id="PF00657">
    <property type="entry name" value="Lipase_GDSL"/>
    <property type="match status" value="1"/>
</dbReference>
<name>A0A8H7QV00_9FUNG</name>
<dbReference type="AlphaFoldDB" id="A0A8H7QV00"/>
<comment type="caution">
    <text evidence="2">The sequence shown here is derived from an EMBL/GenBank/DDBJ whole genome shotgun (WGS) entry which is preliminary data.</text>
</comment>
<evidence type="ECO:0000256" key="1">
    <source>
        <dbReference type="SAM" id="SignalP"/>
    </source>
</evidence>
<dbReference type="InterPro" id="IPR001087">
    <property type="entry name" value="GDSL"/>
</dbReference>
<keyword evidence="1" id="KW-0732">Signal</keyword>
<gene>
    <name evidence="2" type="ORF">INT46_011920</name>
</gene>
<dbReference type="EMBL" id="JAEPRC010000393">
    <property type="protein sequence ID" value="KAG2198285.1"/>
    <property type="molecule type" value="Genomic_DNA"/>
</dbReference>
<accession>A0A8H7QV00</accession>
<dbReference type="GO" id="GO:0004620">
    <property type="term" value="F:phospholipase activity"/>
    <property type="evidence" value="ECO:0007669"/>
    <property type="project" value="InterPro"/>
</dbReference>
<dbReference type="OrthoDB" id="10265800at2759"/>
<evidence type="ECO:0000313" key="3">
    <source>
        <dbReference type="Proteomes" id="UP000650833"/>
    </source>
</evidence>
<organism evidence="2 3">
    <name type="scientific">Mucor plumbeus</name>
    <dbReference type="NCBI Taxonomy" id="97098"/>
    <lineage>
        <taxon>Eukaryota</taxon>
        <taxon>Fungi</taxon>
        <taxon>Fungi incertae sedis</taxon>
        <taxon>Mucoromycota</taxon>
        <taxon>Mucoromycotina</taxon>
        <taxon>Mucoromycetes</taxon>
        <taxon>Mucorales</taxon>
        <taxon>Mucorineae</taxon>
        <taxon>Mucoraceae</taxon>
        <taxon>Mucor</taxon>
    </lineage>
</organism>
<dbReference type="InterPro" id="IPR038885">
    <property type="entry name" value="PLB1"/>
</dbReference>
<dbReference type="Proteomes" id="UP000650833">
    <property type="component" value="Unassembled WGS sequence"/>
</dbReference>
<proteinExistence type="predicted"/>
<feature type="signal peptide" evidence="1">
    <location>
        <begin position="1"/>
        <end position="20"/>
    </location>
</feature>
<evidence type="ECO:0000313" key="2">
    <source>
        <dbReference type="EMBL" id="KAG2198285.1"/>
    </source>
</evidence>
<keyword evidence="3" id="KW-1185">Reference proteome</keyword>
<sequence>MLFTKPIFTLAVTVVASTMALNVAKIADCPALSARNSSAKDITDLRIDDIKVVGALGDSIMAGFAMMGVDYEGSGILNISLLSEYRGNSYAIGGDTNAVTIANFMKKYNPKIQGASVLSHLASLCNGETCGFPASLYRPLRDNLNAAQSGAVAMNLDYELDYLIPRMKSYILSTNYQKDWKMITIQIGSNDQCAACGGEITEHVTADAYSNYVEAAINRIKAEIPKVVVNLLGTFKVSGVFPLSAGQSYCVPNGFLENKKECSCSSSAENMAKMDALSDAYNDKLQAIANKHKGQPNGTFAVMYSPIPIDIASFPINALSNVDCFHPSLKGHQWIAKEVWNQMFLKSNEKPSLMAFKENLSVYCPTANDRLPTA</sequence>
<dbReference type="PANTHER" id="PTHR21325">
    <property type="entry name" value="PHOSPHOLIPASE B, PLB1"/>
    <property type="match status" value="1"/>
</dbReference>
<dbReference type="Gene3D" id="3.40.50.1110">
    <property type="entry name" value="SGNH hydrolase"/>
    <property type="match status" value="1"/>
</dbReference>
<reference evidence="2" key="1">
    <citation type="submission" date="2020-12" db="EMBL/GenBank/DDBJ databases">
        <title>Metabolic potential, ecology and presence of endohyphal bacteria is reflected in genomic diversity of Mucoromycotina.</title>
        <authorList>
            <person name="Muszewska A."/>
            <person name="Okrasinska A."/>
            <person name="Steczkiewicz K."/>
            <person name="Drgas O."/>
            <person name="Orlowska M."/>
            <person name="Perlinska-Lenart U."/>
            <person name="Aleksandrzak-Piekarczyk T."/>
            <person name="Szatraj K."/>
            <person name="Zielenkiewicz U."/>
            <person name="Pilsyk S."/>
            <person name="Malc E."/>
            <person name="Mieczkowski P."/>
            <person name="Kruszewska J.S."/>
            <person name="Biernat P."/>
            <person name="Pawlowska J."/>
        </authorList>
    </citation>
    <scope>NUCLEOTIDE SEQUENCE</scope>
    <source>
        <strain evidence="2">CBS 226.32</strain>
    </source>
</reference>
<dbReference type="InterPro" id="IPR036514">
    <property type="entry name" value="SGNH_hydro_sf"/>
</dbReference>
<dbReference type="SUPFAM" id="SSF52266">
    <property type="entry name" value="SGNH hydrolase"/>
    <property type="match status" value="1"/>
</dbReference>
<dbReference type="GO" id="GO:0006644">
    <property type="term" value="P:phospholipid metabolic process"/>
    <property type="evidence" value="ECO:0007669"/>
    <property type="project" value="TreeGrafter"/>
</dbReference>
<dbReference type="PANTHER" id="PTHR21325:SF31">
    <property type="entry name" value="GH22081P-RELATED"/>
    <property type="match status" value="1"/>
</dbReference>